<proteinExistence type="inferred from homology"/>
<dbReference type="HOGENOM" id="CLU_061495_2_0_9"/>
<dbReference type="Gene3D" id="3.30.470.20">
    <property type="entry name" value="ATP-grasp fold, B domain"/>
    <property type="match status" value="1"/>
</dbReference>
<evidence type="ECO:0000256" key="6">
    <source>
        <dbReference type="ARBA" id="ARBA00022741"/>
    </source>
</evidence>
<feature type="domain" description="SAICAR synthetase/ADE2 N-terminal" evidence="12">
    <location>
        <begin position="7"/>
        <end position="232"/>
    </location>
</feature>
<dbReference type="STRING" id="370438.PTH_2546"/>
<dbReference type="PANTHER" id="PTHR43599:SF3">
    <property type="entry name" value="SI:DKEY-6E2.2"/>
    <property type="match status" value="1"/>
</dbReference>
<keyword evidence="14" id="KW-1185">Reference proteome</keyword>
<evidence type="ECO:0000256" key="9">
    <source>
        <dbReference type="ARBA" id="ARBA00030409"/>
    </source>
</evidence>
<dbReference type="FunFam" id="3.30.470.20:FF:000006">
    <property type="entry name" value="Phosphoribosylaminoimidazole-succinocarboxamide synthase"/>
    <property type="match status" value="1"/>
</dbReference>
<dbReference type="eggNOG" id="COG0152">
    <property type="taxonomic scope" value="Bacteria"/>
</dbReference>
<evidence type="ECO:0000256" key="2">
    <source>
        <dbReference type="ARBA" id="ARBA00010190"/>
    </source>
</evidence>
<dbReference type="PROSITE" id="PS01057">
    <property type="entry name" value="SAICAR_SYNTHETASE_1"/>
    <property type="match status" value="1"/>
</dbReference>
<evidence type="ECO:0000256" key="7">
    <source>
        <dbReference type="ARBA" id="ARBA00022755"/>
    </source>
</evidence>
<name>A5CZ52_PELTS</name>
<dbReference type="Proteomes" id="UP000006556">
    <property type="component" value="Chromosome"/>
</dbReference>
<dbReference type="GO" id="GO:0004639">
    <property type="term" value="F:phosphoribosylaminoimidazolesuccinocarboxamide synthase activity"/>
    <property type="evidence" value="ECO:0007669"/>
    <property type="project" value="UniProtKB-UniRule"/>
</dbReference>
<dbReference type="InterPro" id="IPR028923">
    <property type="entry name" value="SAICAR_synt/ADE2_N"/>
</dbReference>
<evidence type="ECO:0000313" key="14">
    <source>
        <dbReference type="Proteomes" id="UP000006556"/>
    </source>
</evidence>
<dbReference type="NCBIfam" id="TIGR00081">
    <property type="entry name" value="purC"/>
    <property type="match status" value="1"/>
</dbReference>
<dbReference type="PANTHER" id="PTHR43599">
    <property type="entry name" value="MULTIFUNCTIONAL PROTEIN ADE2"/>
    <property type="match status" value="1"/>
</dbReference>
<dbReference type="GO" id="GO:0009236">
    <property type="term" value="P:cobalamin biosynthetic process"/>
    <property type="evidence" value="ECO:0007669"/>
    <property type="project" value="InterPro"/>
</dbReference>
<dbReference type="GO" id="GO:0005524">
    <property type="term" value="F:ATP binding"/>
    <property type="evidence" value="ECO:0007669"/>
    <property type="project" value="UniProtKB-KW"/>
</dbReference>
<evidence type="ECO:0000256" key="3">
    <source>
        <dbReference type="ARBA" id="ARBA00012217"/>
    </source>
</evidence>
<dbReference type="EMBL" id="AP009389">
    <property type="protein sequence ID" value="BAF60727.1"/>
    <property type="molecule type" value="Genomic_DNA"/>
</dbReference>
<dbReference type="InterPro" id="IPR018236">
    <property type="entry name" value="SAICAR_synthetase_CS"/>
</dbReference>
<evidence type="ECO:0000313" key="13">
    <source>
        <dbReference type="EMBL" id="BAF60727.1"/>
    </source>
</evidence>
<comment type="similarity">
    <text evidence="2 11">Belongs to the SAICAR synthetase family.</text>
</comment>
<dbReference type="AlphaFoldDB" id="A5CZ52"/>
<accession>A5CZ52</accession>
<evidence type="ECO:0000256" key="11">
    <source>
        <dbReference type="HAMAP-Rule" id="MF_00137"/>
    </source>
</evidence>
<dbReference type="InterPro" id="IPR050089">
    <property type="entry name" value="SAICAR_synthetase"/>
</dbReference>
<keyword evidence="5 11" id="KW-0436">Ligase</keyword>
<evidence type="ECO:0000256" key="1">
    <source>
        <dbReference type="ARBA" id="ARBA00004672"/>
    </source>
</evidence>
<keyword evidence="7 11" id="KW-0658">Purine biosynthesis</keyword>
<dbReference type="InterPro" id="IPR033934">
    <property type="entry name" value="SAICAR_synt_PurC"/>
</dbReference>
<evidence type="ECO:0000256" key="5">
    <source>
        <dbReference type="ARBA" id="ARBA00022598"/>
    </source>
</evidence>
<sequence>MVQKLEQLYEGKAKRVYRTDSPDLYLVEFKDDATAFNGAKKGTIRNKGALNNQISAVFFRLLEKRGVPTHFVELAGEREMLVKALEILKVEVVVRNIAAGSLAKRLGLPEGTALPFPVLEFYYKSDELGDPMINGYHIRALGLASPEQMAKIEETALKVNGILLEYLAGKDIDLVDFKLEFGTHKGGLVLGDEISPDTCRFWDRTTREKLDKDRFRRDLGNVEGAYEEMFRRLTGKKFE</sequence>
<evidence type="ECO:0000256" key="4">
    <source>
        <dbReference type="ARBA" id="ARBA00016460"/>
    </source>
</evidence>
<comment type="catalytic activity">
    <reaction evidence="10 11">
        <text>5-amino-1-(5-phospho-D-ribosyl)imidazole-4-carboxylate + L-aspartate + ATP = (2S)-2-[5-amino-1-(5-phospho-beta-D-ribosyl)imidazole-4-carboxamido]succinate + ADP + phosphate + 2 H(+)</text>
        <dbReference type="Rhea" id="RHEA:22628"/>
        <dbReference type="ChEBI" id="CHEBI:15378"/>
        <dbReference type="ChEBI" id="CHEBI:29991"/>
        <dbReference type="ChEBI" id="CHEBI:30616"/>
        <dbReference type="ChEBI" id="CHEBI:43474"/>
        <dbReference type="ChEBI" id="CHEBI:58443"/>
        <dbReference type="ChEBI" id="CHEBI:77657"/>
        <dbReference type="ChEBI" id="CHEBI:456216"/>
        <dbReference type="EC" id="6.3.2.6"/>
    </reaction>
</comment>
<dbReference type="GO" id="GO:0006189">
    <property type="term" value="P:'de novo' IMP biosynthetic process"/>
    <property type="evidence" value="ECO:0007669"/>
    <property type="project" value="UniProtKB-UniRule"/>
</dbReference>
<dbReference type="InterPro" id="IPR001636">
    <property type="entry name" value="SAICAR_synth"/>
</dbReference>
<keyword evidence="6 11" id="KW-0547">Nucleotide-binding</keyword>
<dbReference type="Gene3D" id="3.30.200.20">
    <property type="entry name" value="Phosphorylase Kinase, domain 1"/>
    <property type="match status" value="1"/>
</dbReference>
<reference evidence="14" key="1">
    <citation type="journal article" date="2008" name="Genome Res.">
        <title>The genome of Pelotomaculum thermopropionicum reveals niche-associated evolution in anaerobic microbiota.</title>
        <authorList>
            <person name="Kosaka T."/>
            <person name="Kato S."/>
            <person name="Shimoyama T."/>
            <person name="Ishii S."/>
            <person name="Abe T."/>
            <person name="Watanabe K."/>
        </authorList>
    </citation>
    <scope>NUCLEOTIDE SEQUENCE [LARGE SCALE GENOMIC DNA]</scope>
    <source>
        <strain evidence="14">DSM 13744 / JCM 10971 / SI</strain>
    </source>
</reference>
<dbReference type="EC" id="6.3.2.6" evidence="3 11"/>
<organism evidence="13 14">
    <name type="scientific">Pelotomaculum thermopropionicum (strain DSM 13744 / JCM 10971 / SI)</name>
    <dbReference type="NCBI Taxonomy" id="370438"/>
    <lineage>
        <taxon>Bacteria</taxon>
        <taxon>Bacillati</taxon>
        <taxon>Bacillota</taxon>
        <taxon>Clostridia</taxon>
        <taxon>Eubacteriales</taxon>
        <taxon>Desulfotomaculaceae</taxon>
        <taxon>Pelotomaculum</taxon>
    </lineage>
</organism>
<evidence type="ECO:0000256" key="8">
    <source>
        <dbReference type="ARBA" id="ARBA00022840"/>
    </source>
</evidence>
<dbReference type="KEGG" id="pth:PTH_2546"/>
<dbReference type="Pfam" id="PF01259">
    <property type="entry name" value="SAICAR_synt"/>
    <property type="match status" value="1"/>
</dbReference>
<comment type="pathway">
    <text evidence="1 11">Purine metabolism; IMP biosynthesis via de novo pathway; 5-amino-1-(5-phospho-D-ribosyl)imidazole-4-carboxamide from 5-amino-1-(5-phospho-D-ribosyl)imidazole-4-carboxylate: step 1/2.</text>
</comment>
<protein>
    <recommendedName>
        <fullName evidence="4 11">Phosphoribosylaminoimidazole-succinocarboxamide synthase</fullName>
        <ecNumber evidence="3 11">6.3.2.6</ecNumber>
    </recommendedName>
    <alternativeName>
        <fullName evidence="9 11">SAICAR synthetase</fullName>
    </alternativeName>
</protein>
<dbReference type="UniPathway" id="UPA00074">
    <property type="reaction ID" value="UER00131"/>
</dbReference>
<dbReference type="PROSITE" id="PS01058">
    <property type="entry name" value="SAICAR_SYNTHETASE_2"/>
    <property type="match status" value="1"/>
</dbReference>
<dbReference type="SUPFAM" id="SSF56104">
    <property type="entry name" value="SAICAR synthase-like"/>
    <property type="match status" value="1"/>
</dbReference>
<dbReference type="FunFam" id="3.30.200.20:FF:000086">
    <property type="entry name" value="Phosphoribosylaminoimidazole-succinocarboxamide synthase"/>
    <property type="match status" value="1"/>
</dbReference>
<dbReference type="HAMAP" id="MF_00137">
    <property type="entry name" value="SAICAR_synth"/>
    <property type="match status" value="1"/>
</dbReference>
<dbReference type="CDD" id="cd01415">
    <property type="entry name" value="SAICAR_synt_PurC"/>
    <property type="match status" value="1"/>
</dbReference>
<evidence type="ECO:0000259" key="12">
    <source>
        <dbReference type="Pfam" id="PF01259"/>
    </source>
</evidence>
<gene>
    <name evidence="13" type="primary">PurC</name>
    <name evidence="11" type="synonym">purC</name>
    <name evidence="13" type="ordered locus">PTH_2546</name>
</gene>
<keyword evidence="8 11" id="KW-0067">ATP-binding</keyword>
<evidence type="ECO:0000256" key="10">
    <source>
        <dbReference type="ARBA" id="ARBA00048475"/>
    </source>
</evidence>